<dbReference type="OrthoDB" id="9789777at2"/>
<proteinExistence type="predicted"/>
<evidence type="ECO:0000313" key="2">
    <source>
        <dbReference type="EMBL" id="SDD99956.1"/>
    </source>
</evidence>
<feature type="domain" description="Isochorismatase-like" evidence="1">
    <location>
        <begin position="13"/>
        <end position="157"/>
    </location>
</feature>
<dbReference type="Gene3D" id="3.40.50.850">
    <property type="entry name" value="Isochorismatase-like"/>
    <property type="match status" value="1"/>
</dbReference>
<organism evidence="2 3">
    <name type="scientific">Peptococcus niger</name>
    <dbReference type="NCBI Taxonomy" id="2741"/>
    <lineage>
        <taxon>Bacteria</taxon>
        <taxon>Bacillati</taxon>
        <taxon>Bacillota</taxon>
        <taxon>Clostridia</taxon>
        <taxon>Eubacteriales</taxon>
        <taxon>Peptococcaceae</taxon>
        <taxon>Peptococcus</taxon>
    </lineage>
</organism>
<reference evidence="2 3" key="1">
    <citation type="submission" date="2016-10" db="EMBL/GenBank/DDBJ databases">
        <authorList>
            <person name="de Groot N.N."/>
        </authorList>
    </citation>
    <scope>NUCLEOTIDE SEQUENCE [LARGE SCALE GENOMIC DNA]</scope>
    <source>
        <strain evidence="2 3">DSM 20475</strain>
    </source>
</reference>
<keyword evidence="3" id="KW-1185">Reference proteome</keyword>
<dbReference type="Proteomes" id="UP000198995">
    <property type="component" value="Unassembled WGS sequence"/>
</dbReference>
<evidence type="ECO:0000259" key="1">
    <source>
        <dbReference type="Pfam" id="PF00857"/>
    </source>
</evidence>
<name>A0A1G6ZDX5_PEPNI</name>
<dbReference type="AlphaFoldDB" id="A0A1G6ZDX5"/>
<accession>A0A1G6ZDX5</accession>
<dbReference type="STRING" id="2741.SAMN04489866_11252"/>
<dbReference type="InterPro" id="IPR000868">
    <property type="entry name" value="Isochorismatase-like_dom"/>
</dbReference>
<sequence>MRFFPESTLAYAIDYQDRLLPAMSNTDALLERARIFAEGLAALQVPLAVTRQYPKGLGDTTAVLKEVFADAPVYDKRSYSIYDVDDLRRDLKTKDPTTVLLFGIETHICVAQSAIDMTAAGYQVFLVVDACSSRFEQDHLIGLKRMAHEGIGLTTVEAALFELCRTSEHPHFKTISNLIK</sequence>
<dbReference type="PANTHER" id="PTHR14119">
    <property type="entry name" value="HYDROLASE"/>
    <property type="match status" value="1"/>
</dbReference>
<dbReference type="Pfam" id="PF00857">
    <property type="entry name" value="Isochorismatase"/>
    <property type="match status" value="1"/>
</dbReference>
<dbReference type="InterPro" id="IPR036380">
    <property type="entry name" value="Isochorismatase-like_sf"/>
</dbReference>
<protein>
    <submittedName>
        <fullName evidence="2">Isochorismatase family protein</fullName>
    </submittedName>
</protein>
<gene>
    <name evidence="2" type="ORF">SAMN04489866_11252</name>
</gene>
<evidence type="ECO:0000313" key="3">
    <source>
        <dbReference type="Proteomes" id="UP000198995"/>
    </source>
</evidence>
<dbReference type="EMBL" id="FNAF01000012">
    <property type="protein sequence ID" value="SDD99956.1"/>
    <property type="molecule type" value="Genomic_DNA"/>
</dbReference>
<dbReference type="SUPFAM" id="SSF52499">
    <property type="entry name" value="Isochorismatase-like hydrolases"/>
    <property type="match status" value="1"/>
</dbReference>
<dbReference type="InterPro" id="IPR050993">
    <property type="entry name" value="Isochorismatase_domain"/>
</dbReference>
<dbReference type="PANTHER" id="PTHR14119:SF3">
    <property type="entry name" value="ISOCHORISMATASE DOMAIN-CONTAINING PROTEIN 2"/>
    <property type="match status" value="1"/>
</dbReference>
<dbReference type="RefSeq" id="WP_091792253.1">
    <property type="nucleotide sequence ID" value="NZ_FNAF01000012.1"/>
</dbReference>